<name>A0A1V9YXU0_ACHHY</name>
<feature type="region of interest" description="Disordered" evidence="1">
    <location>
        <begin position="223"/>
        <end position="243"/>
    </location>
</feature>
<feature type="region of interest" description="Disordered" evidence="1">
    <location>
        <begin position="297"/>
        <end position="376"/>
    </location>
</feature>
<accession>A0A1V9YXU0</accession>
<gene>
    <name evidence="2" type="ORF">ACHHYP_05460</name>
</gene>
<feature type="compositionally biased region" description="Basic and acidic residues" evidence="1">
    <location>
        <begin position="297"/>
        <end position="330"/>
    </location>
</feature>
<feature type="compositionally biased region" description="Basic and acidic residues" evidence="1">
    <location>
        <begin position="393"/>
        <end position="406"/>
    </location>
</feature>
<evidence type="ECO:0000313" key="3">
    <source>
        <dbReference type="Proteomes" id="UP000243579"/>
    </source>
</evidence>
<sequence>MTTAFAQPVKLPGAEWTGSESERSSTHVRRRAESTARPPNLTRVRSDGGSLRGLVGFTRGRSMSLPVDDIPVDSSDELLIDIDTPVSKCMIYTTQVLDRTHSSGEDHNSDGDDEYAPRPTETWLDEVLNSKNPVTHRSTATLEAPLSVNERVAIVGGPKNLTSNRSRGLSLAGRDMAPRHGISPARVGGGDTSLRLNAKSTALLNFPRNTRRAVGATVGSSLGQTLVNSTPEPSMTPSLSFDGSSVQKKVALDEMSASDNSGSTRTSLFDFGAKKTASEPKKPNPVAVALEKICAKEKSDVPSSPAKKDKGGKKWWELSKHKGPPEEKKPPTLSEPDPAAVPKKSILVATPPTPTCLTPQSFDDFDDDVEEEDHSIFSSLRNVDLVSSYVRDSASKDADMEADAAKAVESSDEDDESPPEPTPTPAAALPPAVLKPMPKAARGNANMVAFLGGYKQSQGTRGMLKLGVASDIASRAKNIRKRTAETALQRKLAEAKARIPAEWQDMSGVVLKDKRNKSRRVVFLPDEALEDIYVFEVVDPEPEADDDGRHTLVDL</sequence>
<dbReference type="OrthoDB" id="73768at2759"/>
<reference evidence="2 3" key="1">
    <citation type="journal article" date="2014" name="Genome Biol. Evol.">
        <title>The secreted proteins of Achlya hypogyna and Thraustotheca clavata identify the ancestral oomycete secretome and reveal gene acquisitions by horizontal gene transfer.</title>
        <authorList>
            <person name="Misner I."/>
            <person name="Blouin N."/>
            <person name="Leonard G."/>
            <person name="Richards T.A."/>
            <person name="Lane C.E."/>
        </authorList>
    </citation>
    <scope>NUCLEOTIDE SEQUENCE [LARGE SCALE GENOMIC DNA]</scope>
    <source>
        <strain evidence="2 3">ATCC 48635</strain>
    </source>
</reference>
<dbReference type="AlphaFoldDB" id="A0A1V9YXU0"/>
<feature type="compositionally biased region" description="Acidic residues" evidence="1">
    <location>
        <begin position="363"/>
        <end position="373"/>
    </location>
</feature>
<proteinExistence type="predicted"/>
<feature type="compositionally biased region" description="Low complexity" evidence="1">
    <location>
        <begin position="425"/>
        <end position="438"/>
    </location>
</feature>
<dbReference type="Proteomes" id="UP000243579">
    <property type="component" value="Unassembled WGS sequence"/>
</dbReference>
<comment type="caution">
    <text evidence="2">The sequence shown here is derived from an EMBL/GenBank/DDBJ whole genome shotgun (WGS) entry which is preliminary data.</text>
</comment>
<dbReference type="EMBL" id="JNBR01000618">
    <property type="protein sequence ID" value="OQR90512.1"/>
    <property type="molecule type" value="Genomic_DNA"/>
</dbReference>
<protein>
    <submittedName>
        <fullName evidence="2">Uncharacterized protein</fullName>
    </submittedName>
</protein>
<organism evidence="2 3">
    <name type="scientific">Achlya hypogyna</name>
    <name type="common">Oomycete</name>
    <name type="synonym">Protoachlya hypogyna</name>
    <dbReference type="NCBI Taxonomy" id="1202772"/>
    <lineage>
        <taxon>Eukaryota</taxon>
        <taxon>Sar</taxon>
        <taxon>Stramenopiles</taxon>
        <taxon>Oomycota</taxon>
        <taxon>Saprolegniomycetes</taxon>
        <taxon>Saprolegniales</taxon>
        <taxon>Achlyaceae</taxon>
        <taxon>Achlya</taxon>
    </lineage>
</organism>
<feature type="region of interest" description="Disordered" evidence="1">
    <location>
        <begin position="392"/>
        <end position="438"/>
    </location>
</feature>
<feature type="region of interest" description="Disordered" evidence="1">
    <location>
        <begin position="1"/>
        <end position="52"/>
    </location>
</feature>
<evidence type="ECO:0000313" key="2">
    <source>
        <dbReference type="EMBL" id="OQR90512.1"/>
    </source>
</evidence>
<evidence type="ECO:0000256" key="1">
    <source>
        <dbReference type="SAM" id="MobiDB-lite"/>
    </source>
</evidence>
<keyword evidence="3" id="KW-1185">Reference proteome</keyword>